<feature type="active site" evidence="10">
    <location>
        <position position="132"/>
    </location>
</feature>
<dbReference type="SMR" id="A0A090LNX8"/>
<evidence type="ECO:0000256" key="8">
    <source>
        <dbReference type="ARBA" id="ARBA00023180"/>
    </source>
</evidence>
<dbReference type="GO" id="GO:0008270">
    <property type="term" value="F:zinc ion binding"/>
    <property type="evidence" value="ECO:0007669"/>
    <property type="project" value="UniProtKB-UniRule"/>
</dbReference>
<evidence type="ECO:0000256" key="3">
    <source>
        <dbReference type="ARBA" id="ARBA00022723"/>
    </source>
</evidence>
<feature type="binding site" evidence="10">
    <location>
        <position position="131"/>
    </location>
    <ligand>
        <name>Zn(2+)</name>
        <dbReference type="ChEBI" id="CHEBI:29105"/>
        <note>catalytic</note>
    </ligand>
</feature>
<organism evidence="13">
    <name type="scientific">Strongyloides ratti</name>
    <name type="common">Parasitic roundworm</name>
    <dbReference type="NCBI Taxonomy" id="34506"/>
    <lineage>
        <taxon>Eukaryota</taxon>
        <taxon>Metazoa</taxon>
        <taxon>Ecdysozoa</taxon>
        <taxon>Nematoda</taxon>
        <taxon>Chromadorea</taxon>
        <taxon>Rhabditida</taxon>
        <taxon>Tylenchina</taxon>
        <taxon>Panagrolaimomorpha</taxon>
        <taxon>Strongyloidoidea</taxon>
        <taxon>Strongyloididae</taxon>
        <taxon>Strongyloides</taxon>
    </lineage>
</organism>
<evidence type="ECO:0000256" key="9">
    <source>
        <dbReference type="PIRNR" id="PIRNR036365"/>
    </source>
</evidence>
<keyword evidence="3 10" id="KW-0479">Metal-binding</keyword>
<keyword evidence="7" id="KW-1015">Disulfide bond</keyword>
<dbReference type="GO" id="GO:0006508">
    <property type="term" value="P:proteolysis"/>
    <property type="evidence" value="ECO:0007669"/>
    <property type="project" value="UniProtKB-KW"/>
</dbReference>
<dbReference type="PANTHER" id="PTHR10127">
    <property type="entry name" value="DISCOIDIN, CUB, EGF, LAMININ , AND ZINC METALLOPROTEASE DOMAIN CONTAINING"/>
    <property type="match status" value="1"/>
</dbReference>
<dbReference type="EMBL" id="LN609529">
    <property type="protein sequence ID" value="CEF69894.1"/>
    <property type="molecule type" value="Genomic_DNA"/>
</dbReference>
<feature type="binding site" evidence="10">
    <location>
        <position position="141"/>
    </location>
    <ligand>
        <name>Zn(2+)</name>
        <dbReference type="ChEBI" id="CHEBI:29105"/>
        <note>catalytic</note>
    </ligand>
</feature>
<feature type="signal peptide" evidence="9 11">
    <location>
        <begin position="1"/>
        <end position="19"/>
    </location>
</feature>
<dbReference type="PROSITE" id="PS51864">
    <property type="entry name" value="ASTACIN"/>
    <property type="match status" value="1"/>
</dbReference>
<sequence>MNFIFTILLLTISFNIILGKNNQIENKINVNLESIETRVKKSIYSNVPYKWSFPIDYKIDTGVNETTVKKALEILEKETCIRFRKTNTFTNGGLLYKLSTGCRSYVGKISNSKPQEVYLGDTCDYFTAAIHETSHALGVDHEMCRHDRNNYLTILFQNIHPQVASNFIMQPPSNSLTYNTKYDYGSVMHYDRFAGSFNNQPAMLPRYSSYTKTFGQRSEYGFNDAKRLNMHYCNHICPKKLKCVNGGYTDPNNCKICKCPRFFTGVLCLKVKESDKSCGNVKYLATDKDKFIEAKGKKSCYFQIKAPPGFRIKLSIVNLLSIPDQFVCQPGSGLEIKYLADKTVSGALFCGRDMIKELNSEHNTVIMRYVGKTPFDKIKIKYRRIK</sequence>
<comment type="subcellular location">
    <subcellularLocation>
        <location evidence="1 9">Secreted</location>
    </subcellularLocation>
</comment>
<evidence type="ECO:0000256" key="1">
    <source>
        <dbReference type="ARBA" id="ARBA00004613"/>
    </source>
</evidence>
<dbReference type="PIRSF" id="PIRSF036365">
    <property type="entry name" value="Astacin_nematoda"/>
    <property type="match status" value="1"/>
</dbReference>
<feature type="binding site" evidence="10">
    <location>
        <position position="135"/>
    </location>
    <ligand>
        <name>Zn(2+)</name>
        <dbReference type="ChEBI" id="CHEBI:29105"/>
        <note>catalytic</note>
    </ligand>
</feature>
<dbReference type="AlphaFoldDB" id="A0A090LNX8"/>
<dbReference type="OrthoDB" id="5786116at2759"/>
<dbReference type="GeneID" id="36382265"/>
<dbReference type="Pfam" id="PF01400">
    <property type="entry name" value="Astacin"/>
    <property type="match status" value="1"/>
</dbReference>
<keyword evidence="5 10" id="KW-0862">Zinc</keyword>
<keyword evidence="2 9" id="KW-0964">Secreted</keyword>
<dbReference type="SMART" id="SM00235">
    <property type="entry name" value="ZnMc"/>
    <property type="match status" value="1"/>
</dbReference>
<keyword evidence="8" id="KW-0325">Glycoprotein</keyword>
<dbReference type="PRINTS" id="PR00480">
    <property type="entry name" value="ASTACIN"/>
</dbReference>
<keyword evidence="6 10" id="KW-0482">Metalloprotease</keyword>
<dbReference type="InterPro" id="IPR006026">
    <property type="entry name" value="Peptidase_Metallo"/>
</dbReference>
<keyword evidence="10 11" id="KW-0645">Protease</keyword>
<keyword evidence="14" id="KW-1185">Reference proteome</keyword>
<evidence type="ECO:0000259" key="12">
    <source>
        <dbReference type="PROSITE" id="PS51864"/>
    </source>
</evidence>
<dbReference type="InterPro" id="IPR001506">
    <property type="entry name" value="Peptidase_M12A"/>
</dbReference>
<dbReference type="GO" id="GO:0018996">
    <property type="term" value="P:molting cycle, collagen and cuticulin-based cuticle"/>
    <property type="evidence" value="ECO:0007669"/>
    <property type="project" value="InterPro"/>
</dbReference>
<dbReference type="WBParaSite" id="SRAE_2000454000.1">
    <property type="protein sequence ID" value="SRAE_2000454000.1"/>
    <property type="gene ID" value="WBGene00264772"/>
</dbReference>
<evidence type="ECO:0000256" key="11">
    <source>
        <dbReference type="RuleBase" id="RU361183"/>
    </source>
</evidence>
<dbReference type="OMA" id="TIGANCE"/>
<dbReference type="Pfam" id="PF00431">
    <property type="entry name" value="CUB"/>
    <property type="match status" value="1"/>
</dbReference>
<evidence type="ECO:0000256" key="5">
    <source>
        <dbReference type="ARBA" id="ARBA00022833"/>
    </source>
</evidence>
<evidence type="ECO:0000256" key="10">
    <source>
        <dbReference type="PROSITE-ProRule" id="PRU01211"/>
    </source>
</evidence>
<dbReference type="PROSITE" id="PS00022">
    <property type="entry name" value="EGF_1"/>
    <property type="match status" value="1"/>
</dbReference>
<keyword evidence="10 11" id="KW-0378">Hydrolase</keyword>
<dbReference type="InterPro" id="IPR017050">
    <property type="entry name" value="Metallopeptidase_nem"/>
</dbReference>
<dbReference type="WormBase" id="SRAE_2000454000">
    <property type="protein sequence ID" value="SRP04242"/>
    <property type="gene ID" value="WBGene00264772"/>
</dbReference>
<evidence type="ECO:0000256" key="7">
    <source>
        <dbReference type="ARBA" id="ARBA00023157"/>
    </source>
</evidence>
<reference evidence="15" key="2">
    <citation type="submission" date="2020-12" db="UniProtKB">
        <authorList>
            <consortium name="WormBaseParasite"/>
        </authorList>
    </citation>
    <scope>IDENTIFICATION</scope>
</reference>
<evidence type="ECO:0000313" key="16">
    <source>
        <dbReference type="WormBase" id="SRAE_2000454000"/>
    </source>
</evidence>
<evidence type="ECO:0000313" key="15">
    <source>
        <dbReference type="WBParaSite" id="SRAE_2000454000.1"/>
    </source>
</evidence>
<proteinExistence type="predicted"/>
<feature type="chain" id="PRO_5015017730" description="Zinc metalloproteinase" evidence="9 11">
    <location>
        <begin position="20"/>
        <end position="386"/>
    </location>
</feature>
<evidence type="ECO:0000313" key="13">
    <source>
        <dbReference type="EMBL" id="CEF69894.1"/>
    </source>
</evidence>
<dbReference type="GO" id="GO:0005576">
    <property type="term" value="C:extracellular region"/>
    <property type="evidence" value="ECO:0007669"/>
    <property type="project" value="UniProtKB-SubCell"/>
</dbReference>
<dbReference type="Gene3D" id="3.40.390.10">
    <property type="entry name" value="Collagenase (Catalytic Domain)"/>
    <property type="match status" value="1"/>
</dbReference>
<feature type="domain" description="Peptidase M12A" evidence="12">
    <location>
        <begin position="41"/>
        <end position="234"/>
    </location>
</feature>
<dbReference type="InterPro" id="IPR000742">
    <property type="entry name" value="EGF"/>
</dbReference>
<protein>
    <recommendedName>
        <fullName evidence="9">Zinc metalloproteinase</fullName>
    </recommendedName>
</protein>
<dbReference type="GO" id="GO:0004222">
    <property type="term" value="F:metalloendopeptidase activity"/>
    <property type="evidence" value="ECO:0007669"/>
    <property type="project" value="UniProtKB-UniRule"/>
</dbReference>
<gene>
    <name evidence="13 15 16" type="ORF">SRAE_2000454000</name>
</gene>
<reference evidence="13 14" key="1">
    <citation type="submission" date="2014-09" db="EMBL/GenBank/DDBJ databases">
        <authorList>
            <person name="Martin A.A."/>
        </authorList>
    </citation>
    <scope>NUCLEOTIDE SEQUENCE</scope>
    <source>
        <strain evidence="14">ED321</strain>
        <strain evidence="13">ED321 Heterogonic</strain>
    </source>
</reference>
<dbReference type="RefSeq" id="XP_024509093.1">
    <property type="nucleotide sequence ID" value="XM_024643422.1"/>
</dbReference>
<dbReference type="Proteomes" id="UP000035682">
    <property type="component" value="Unplaced"/>
</dbReference>
<evidence type="ECO:0000256" key="4">
    <source>
        <dbReference type="ARBA" id="ARBA00022729"/>
    </source>
</evidence>
<dbReference type="CTD" id="36382265"/>
<dbReference type="MEROPS" id="M12.323"/>
<evidence type="ECO:0000256" key="6">
    <source>
        <dbReference type="ARBA" id="ARBA00023049"/>
    </source>
</evidence>
<keyword evidence="4 9" id="KW-0732">Signal</keyword>
<name>A0A090LNX8_STRRB</name>
<dbReference type="CDD" id="cd04280">
    <property type="entry name" value="ZnMc_astacin_like"/>
    <property type="match status" value="1"/>
</dbReference>
<dbReference type="SUPFAM" id="SSF55486">
    <property type="entry name" value="Metalloproteases ('zincins'), catalytic domain"/>
    <property type="match status" value="1"/>
</dbReference>
<comment type="cofactor">
    <cofactor evidence="10 11">
        <name>Zn(2+)</name>
        <dbReference type="ChEBI" id="CHEBI:29105"/>
    </cofactor>
    <text evidence="10 11">Binds 1 zinc ion per subunit.</text>
</comment>
<comment type="caution">
    <text evidence="10">Lacks conserved residue(s) required for the propagation of feature annotation.</text>
</comment>
<evidence type="ECO:0000256" key="2">
    <source>
        <dbReference type="ARBA" id="ARBA00022525"/>
    </source>
</evidence>
<dbReference type="PANTHER" id="PTHR10127:SF802">
    <property type="entry name" value="ZINC METALLOPROTEINASE NAS-10"/>
    <property type="match status" value="1"/>
</dbReference>
<evidence type="ECO:0000313" key="14">
    <source>
        <dbReference type="Proteomes" id="UP000035682"/>
    </source>
</evidence>
<dbReference type="STRING" id="34506.A0A090LNX8"/>
<dbReference type="InterPro" id="IPR034035">
    <property type="entry name" value="Astacin-like_dom"/>
</dbReference>
<dbReference type="InterPro" id="IPR000859">
    <property type="entry name" value="CUB_dom"/>
</dbReference>
<accession>A0A090LNX8</accession>
<dbReference type="InterPro" id="IPR024079">
    <property type="entry name" value="MetalloPept_cat_dom_sf"/>
</dbReference>